<feature type="region of interest" description="Disordered" evidence="1">
    <location>
        <begin position="97"/>
        <end position="144"/>
    </location>
</feature>
<dbReference type="EMBL" id="RAHJ01000011">
    <property type="protein sequence ID" value="RJX69864.1"/>
    <property type="molecule type" value="Genomic_DNA"/>
</dbReference>
<feature type="region of interest" description="Disordered" evidence="1">
    <location>
        <begin position="225"/>
        <end position="274"/>
    </location>
</feature>
<sequence>MDGDIDMTGYSKFAAAVALMASASMAVSPLAAAEMPHPSIASDVIAIGGFHADSDNADHSRRWGRHYRRDRIDAGDVIGGLLVVGAIAAVASAVTKSSRDNDDRYRNRPYPDTRYPDTRYPDNRYPEYRSRPDQPPYGDSAGLSRAVDSCADAAGRNGRVDSIHSAERYGEGWRVEGNLVTGAPFTCMVGRDGRIDGIDFGRSSRGAVEDRQWSSERYAQAWQNQSAIPGGGASGPAVDSDIDRNAAPAYPGGPIGDEVDDGRYSTAEQPDFSG</sequence>
<feature type="signal peptide" evidence="2">
    <location>
        <begin position="1"/>
        <end position="26"/>
    </location>
</feature>
<evidence type="ECO:0000256" key="2">
    <source>
        <dbReference type="SAM" id="SignalP"/>
    </source>
</evidence>
<dbReference type="Proteomes" id="UP000284322">
    <property type="component" value="Unassembled WGS sequence"/>
</dbReference>
<accession>A0A419R4Z9</accession>
<protein>
    <recommendedName>
        <fullName evidence="5">17 kDa surface antigen</fullName>
    </recommendedName>
</protein>
<name>A0A419R4Z9_9SPHN</name>
<gene>
    <name evidence="3" type="ORF">D6858_02895</name>
</gene>
<evidence type="ECO:0000313" key="3">
    <source>
        <dbReference type="EMBL" id="RJX69864.1"/>
    </source>
</evidence>
<reference evidence="3 4" key="1">
    <citation type="submission" date="2018-09" db="EMBL/GenBank/DDBJ databases">
        <title>Altererythrobacter sp.Ery1 and Ery12, the genome sequencing of novel strains in genus Alterythrobacter.</title>
        <authorList>
            <person name="Cheng H."/>
            <person name="Wu Y.-H."/>
            <person name="Fang C."/>
            <person name="Xu X.-W."/>
        </authorList>
    </citation>
    <scope>NUCLEOTIDE SEQUENCE [LARGE SCALE GENOMIC DNA]</scope>
    <source>
        <strain evidence="3 4">Ery12</strain>
    </source>
</reference>
<dbReference type="AlphaFoldDB" id="A0A419R4Z9"/>
<evidence type="ECO:0000313" key="4">
    <source>
        <dbReference type="Proteomes" id="UP000284322"/>
    </source>
</evidence>
<proteinExistence type="predicted"/>
<feature type="chain" id="PRO_5019312398" description="17 kDa surface antigen" evidence="2">
    <location>
        <begin position="27"/>
        <end position="274"/>
    </location>
</feature>
<comment type="caution">
    <text evidence="3">The sequence shown here is derived from an EMBL/GenBank/DDBJ whole genome shotgun (WGS) entry which is preliminary data.</text>
</comment>
<organism evidence="3 4">
    <name type="scientific">Tsuneonella suprasediminis</name>
    <dbReference type="NCBI Taxonomy" id="2306996"/>
    <lineage>
        <taxon>Bacteria</taxon>
        <taxon>Pseudomonadati</taxon>
        <taxon>Pseudomonadota</taxon>
        <taxon>Alphaproteobacteria</taxon>
        <taxon>Sphingomonadales</taxon>
        <taxon>Erythrobacteraceae</taxon>
        <taxon>Tsuneonella</taxon>
    </lineage>
</organism>
<feature type="compositionally biased region" description="Basic and acidic residues" evidence="1">
    <location>
        <begin position="97"/>
        <end position="132"/>
    </location>
</feature>
<keyword evidence="2" id="KW-0732">Signal</keyword>
<evidence type="ECO:0008006" key="5">
    <source>
        <dbReference type="Google" id="ProtNLM"/>
    </source>
</evidence>
<evidence type="ECO:0000256" key="1">
    <source>
        <dbReference type="SAM" id="MobiDB-lite"/>
    </source>
</evidence>
<keyword evidence="4" id="KW-1185">Reference proteome</keyword>